<reference evidence="9 10" key="1">
    <citation type="journal article" date="2021" name="Cell Host Microbe">
        <title>in vivo commensal control of Clostridioides difficile virulence.</title>
        <authorList>
            <person name="Girinathan B.P."/>
            <person name="Dibenedetto N."/>
            <person name="Worley J.N."/>
            <person name="Peltier J."/>
            <person name="Arrieta-Ortiz M.L."/>
            <person name="Rupa Christinal Immanuel S."/>
            <person name="Lavin R."/>
            <person name="Delaney M.L."/>
            <person name="Cummins C."/>
            <person name="Hoffmann M."/>
            <person name="Luo Y."/>
            <person name="Gonzalez-Escalona N."/>
            <person name="Allard M."/>
            <person name="Onderdonk A.B."/>
            <person name="Gerber G.K."/>
            <person name="Sonenshein A.L."/>
            <person name="Baliga N."/>
            <person name="Dupuy B."/>
            <person name="Bry L."/>
        </authorList>
    </citation>
    <scope>NUCLEOTIDE SEQUENCE [LARGE SCALE GENOMIC DNA]</scope>
    <source>
        <strain evidence="9 10">DSM 599</strain>
    </source>
</reference>
<sequence>MNMTIINQVIILFLIMLVGVYARKKNIISEESNESLSKFLLNIALPFLILSSFDYNISKEEIFNAELIFLYSTVIHLFLIFITKILCIKFDKDTSIVSRCALIFSNAGFMGYPLMAGLYGKIGVFYTAIYGIPYNIILFTYGTILFSKTNLKNNYKDALKKIILNPGIIAIFLGIILLITKFKLPDPISETISLIGNTTTPLAMIIVGAMLGNLKLKEIFKGKIIYYISFIKLILIPVMVFLLISLFNANHFLKNICVLLEATPAAVVCSAFAAQYNIQKDLAAKLVFVTTLFSIITIPIIMSIF</sequence>
<dbReference type="InterPro" id="IPR004776">
    <property type="entry name" value="Mem_transp_PIN-like"/>
</dbReference>
<name>A0ABS7KWK5_CLOSR</name>
<feature type="transmembrane region" description="Helical" evidence="8">
    <location>
        <begin position="100"/>
        <end position="119"/>
    </location>
</feature>
<comment type="caution">
    <text evidence="9">The sequence shown here is derived from an EMBL/GenBank/DDBJ whole genome shotgun (WGS) entry which is preliminary data.</text>
</comment>
<evidence type="ECO:0000256" key="7">
    <source>
        <dbReference type="ARBA" id="ARBA00023136"/>
    </source>
</evidence>
<evidence type="ECO:0000256" key="4">
    <source>
        <dbReference type="ARBA" id="ARBA00022475"/>
    </source>
</evidence>
<dbReference type="InterPro" id="IPR038770">
    <property type="entry name" value="Na+/solute_symporter_sf"/>
</dbReference>
<proteinExistence type="inferred from homology"/>
<feature type="transmembrane region" description="Helical" evidence="8">
    <location>
        <begin position="68"/>
        <end position="88"/>
    </location>
</feature>
<dbReference type="Proteomes" id="UP001299068">
    <property type="component" value="Unassembled WGS sequence"/>
</dbReference>
<dbReference type="PANTHER" id="PTHR36838:SF1">
    <property type="entry name" value="SLR1864 PROTEIN"/>
    <property type="match status" value="1"/>
</dbReference>
<dbReference type="PANTHER" id="PTHR36838">
    <property type="entry name" value="AUXIN EFFLUX CARRIER FAMILY PROTEIN"/>
    <property type="match status" value="1"/>
</dbReference>
<dbReference type="EMBL" id="JAIKTU010000005">
    <property type="protein sequence ID" value="MBY0755205.1"/>
    <property type="molecule type" value="Genomic_DNA"/>
</dbReference>
<feature type="transmembrane region" description="Helical" evidence="8">
    <location>
        <begin position="252"/>
        <end position="274"/>
    </location>
</feature>
<feature type="transmembrane region" description="Helical" evidence="8">
    <location>
        <begin position="286"/>
        <end position="304"/>
    </location>
</feature>
<keyword evidence="4" id="KW-1003">Cell membrane</keyword>
<evidence type="ECO:0000256" key="6">
    <source>
        <dbReference type="ARBA" id="ARBA00022989"/>
    </source>
</evidence>
<organism evidence="9 10">
    <name type="scientific">Clostridium sardiniense</name>
    <name type="common">Clostridium absonum</name>
    <dbReference type="NCBI Taxonomy" id="29369"/>
    <lineage>
        <taxon>Bacteria</taxon>
        <taxon>Bacillati</taxon>
        <taxon>Bacillota</taxon>
        <taxon>Clostridia</taxon>
        <taxon>Eubacteriales</taxon>
        <taxon>Clostridiaceae</taxon>
        <taxon>Clostridium</taxon>
    </lineage>
</organism>
<evidence type="ECO:0000313" key="10">
    <source>
        <dbReference type="Proteomes" id="UP001299068"/>
    </source>
</evidence>
<protein>
    <submittedName>
        <fullName evidence="9">AEC family transporter</fullName>
    </submittedName>
</protein>
<evidence type="ECO:0000256" key="8">
    <source>
        <dbReference type="SAM" id="Phobius"/>
    </source>
</evidence>
<feature type="transmembrane region" description="Helical" evidence="8">
    <location>
        <begin position="191"/>
        <end position="212"/>
    </location>
</feature>
<keyword evidence="10" id="KW-1185">Reference proteome</keyword>
<accession>A0ABS7KWK5</accession>
<keyword evidence="5 8" id="KW-0812">Transmembrane</keyword>
<comment type="subcellular location">
    <subcellularLocation>
        <location evidence="1">Cell membrane</location>
        <topology evidence="1">Multi-pass membrane protein</topology>
    </subcellularLocation>
</comment>
<keyword evidence="7 8" id="KW-0472">Membrane</keyword>
<feature type="transmembrane region" description="Helical" evidence="8">
    <location>
        <begin position="125"/>
        <end position="146"/>
    </location>
</feature>
<feature type="transmembrane region" description="Helical" evidence="8">
    <location>
        <begin position="158"/>
        <end position="179"/>
    </location>
</feature>
<dbReference type="Gene3D" id="1.20.1530.20">
    <property type="match status" value="1"/>
</dbReference>
<evidence type="ECO:0000313" key="9">
    <source>
        <dbReference type="EMBL" id="MBY0755205.1"/>
    </source>
</evidence>
<feature type="transmembrane region" description="Helical" evidence="8">
    <location>
        <begin position="6"/>
        <end position="23"/>
    </location>
</feature>
<keyword evidence="3" id="KW-0813">Transport</keyword>
<feature type="transmembrane region" description="Helical" evidence="8">
    <location>
        <begin position="35"/>
        <end position="53"/>
    </location>
</feature>
<evidence type="ECO:0000256" key="5">
    <source>
        <dbReference type="ARBA" id="ARBA00022692"/>
    </source>
</evidence>
<evidence type="ECO:0000256" key="3">
    <source>
        <dbReference type="ARBA" id="ARBA00022448"/>
    </source>
</evidence>
<dbReference type="Pfam" id="PF03547">
    <property type="entry name" value="Mem_trans"/>
    <property type="match status" value="1"/>
</dbReference>
<keyword evidence="6 8" id="KW-1133">Transmembrane helix</keyword>
<comment type="similarity">
    <text evidence="2">Belongs to the auxin efflux carrier (TC 2.A.69) family.</text>
</comment>
<evidence type="ECO:0000256" key="1">
    <source>
        <dbReference type="ARBA" id="ARBA00004651"/>
    </source>
</evidence>
<feature type="transmembrane region" description="Helical" evidence="8">
    <location>
        <begin position="224"/>
        <end position="246"/>
    </location>
</feature>
<evidence type="ECO:0000256" key="2">
    <source>
        <dbReference type="ARBA" id="ARBA00010145"/>
    </source>
</evidence>
<gene>
    <name evidence="9" type="ORF">K5V21_07030</name>
</gene>